<dbReference type="EMBL" id="LLXU01000120">
    <property type="protein sequence ID" value="KRG38439.1"/>
    <property type="molecule type" value="Genomic_DNA"/>
</dbReference>
<dbReference type="Pfam" id="PF06251">
    <property type="entry name" value="Caps_syn_GfcC_C"/>
    <property type="match status" value="1"/>
</dbReference>
<dbReference type="STRING" id="676599.ARC20_01915"/>
<dbReference type="OrthoDB" id="6999256at2"/>
<feature type="domain" description="Capsule biosynthesis GfcC-like C-terminal" evidence="2">
    <location>
        <begin position="168"/>
        <end position="249"/>
    </location>
</feature>
<reference evidence="4 5" key="1">
    <citation type="submission" date="2015-10" db="EMBL/GenBank/DDBJ databases">
        <title>Genome sequencing and analysis of members of genus Stenotrophomonas.</title>
        <authorList>
            <person name="Patil P.P."/>
            <person name="Midha S."/>
            <person name="Patil P.B."/>
        </authorList>
    </citation>
    <scope>NUCLEOTIDE SEQUENCE [LARGE SCALE GENOMIC DNA]</scope>
    <source>
        <strain evidence="4 5">JCM 16536</strain>
    </source>
</reference>
<keyword evidence="5" id="KW-1185">Reference proteome</keyword>
<dbReference type="Pfam" id="PF10531">
    <property type="entry name" value="SLBB"/>
    <property type="match status" value="1"/>
</dbReference>
<feature type="signal peptide" evidence="1">
    <location>
        <begin position="1"/>
        <end position="20"/>
    </location>
</feature>
<evidence type="ECO:0000259" key="3">
    <source>
        <dbReference type="Pfam" id="PF10531"/>
    </source>
</evidence>
<dbReference type="RefSeq" id="WP_057648690.1">
    <property type="nucleotide sequence ID" value="NZ_LLXU01000120.1"/>
</dbReference>
<dbReference type="AlphaFoldDB" id="A0A0R0AAM0"/>
<sequence length="256" mass="27534">MRLRACLLGLLLVHALPSMAASVDVQVAGEVRQPGTIRLPAGSRFADAVLSAMPDPQSSYPLAAAALRVQAEPAQRRLKAGLLFDLQALAEARDSDARLRARSEALHRWVQSLPVTGRVMGQLDPRRLEADRASNRVLAAGDRFIYPPRPTTVTVVGAVAQSCTLKHEALRDARAYLRDCAPDADADPNALFVIQPDGQVQQLGIAAWNRGEPQSLAPGAVVYVPLDERLLRGQADTFNEDLAAFLATQVLPVATP</sequence>
<dbReference type="InterPro" id="IPR019554">
    <property type="entry name" value="Soluble_ligand-bd"/>
</dbReference>
<dbReference type="Gene3D" id="3.10.560.10">
    <property type="entry name" value="Outer membrane lipoprotein wza domain like"/>
    <property type="match status" value="1"/>
</dbReference>
<comment type="caution">
    <text evidence="4">The sequence shown here is derived from an EMBL/GenBank/DDBJ whole genome shotgun (WGS) entry which is preliminary data.</text>
</comment>
<gene>
    <name evidence="4" type="ORF">ARC20_01915</name>
</gene>
<evidence type="ECO:0000259" key="2">
    <source>
        <dbReference type="Pfam" id="PF06251"/>
    </source>
</evidence>
<name>A0A0R0AAM0_9GAMM</name>
<proteinExistence type="predicted"/>
<evidence type="ECO:0000313" key="4">
    <source>
        <dbReference type="EMBL" id="KRG38439.1"/>
    </source>
</evidence>
<protein>
    <submittedName>
        <fullName evidence="4">Uncharacterized protein</fullName>
    </submittedName>
</protein>
<evidence type="ECO:0000313" key="5">
    <source>
        <dbReference type="Proteomes" id="UP000051802"/>
    </source>
</evidence>
<organism evidence="4 5">
    <name type="scientific">Stenotrophomonas panacihumi</name>
    <dbReference type="NCBI Taxonomy" id="676599"/>
    <lineage>
        <taxon>Bacteria</taxon>
        <taxon>Pseudomonadati</taxon>
        <taxon>Pseudomonadota</taxon>
        <taxon>Gammaproteobacteria</taxon>
        <taxon>Lysobacterales</taxon>
        <taxon>Lysobacteraceae</taxon>
        <taxon>Stenotrophomonas</taxon>
    </lineage>
</organism>
<dbReference type="Proteomes" id="UP000051802">
    <property type="component" value="Unassembled WGS sequence"/>
</dbReference>
<accession>A0A0R0AAM0</accession>
<keyword evidence="1" id="KW-0732">Signal</keyword>
<dbReference type="InterPro" id="IPR010425">
    <property type="entry name" value="Caps_synth_GfcC-like_C"/>
</dbReference>
<feature type="chain" id="PRO_5006390496" evidence="1">
    <location>
        <begin position="21"/>
        <end position="256"/>
    </location>
</feature>
<feature type="domain" description="Soluble ligand binding" evidence="3">
    <location>
        <begin position="25"/>
        <end position="50"/>
    </location>
</feature>
<evidence type="ECO:0000256" key="1">
    <source>
        <dbReference type="SAM" id="SignalP"/>
    </source>
</evidence>